<evidence type="ECO:0000313" key="6">
    <source>
        <dbReference type="Proteomes" id="UP001562354"/>
    </source>
</evidence>
<evidence type="ECO:0000259" key="4">
    <source>
        <dbReference type="Pfam" id="PF09631"/>
    </source>
</evidence>
<dbReference type="Proteomes" id="UP001562354">
    <property type="component" value="Unassembled WGS sequence"/>
</dbReference>
<sequence length="226" mass="25307">MPPTRPSAAEAPQPQSPQHALSALQTLIDASHASDPDPDPGASPKDAAPPTHPRHLHDLALQVLHNLQHQHRWTSLRIHTHSCGASPTWKNTAPRLLPRPLLSGLPPQRLYIHPDEQIALLQAQKDRGEGEKQQQQGLALGGDKVRAEREWVCPSQLREKWSLRRFGEVFDGIGVVPPDEDEDEEEQEGKESEWRTTKRVLLATVDDDSTVVYYIVHDGIVKPRQN</sequence>
<comment type="similarity">
    <text evidence="1">Belongs to the SEN15 family.</text>
</comment>
<feature type="region of interest" description="Disordered" evidence="3">
    <location>
        <begin position="1"/>
        <end position="53"/>
    </location>
</feature>
<evidence type="ECO:0000256" key="3">
    <source>
        <dbReference type="SAM" id="MobiDB-lite"/>
    </source>
</evidence>
<dbReference type="PANTHER" id="PTHR28518">
    <property type="entry name" value="TRNA-SPLICING ENDONUCLEASE SUBUNIT SEN15"/>
    <property type="match status" value="1"/>
</dbReference>
<feature type="domain" description="tRNA-splicing endonuclease subunit Sen15" evidence="4">
    <location>
        <begin position="62"/>
        <end position="226"/>
    </location>
</feature>
<gene>
    <name evidence="5" type="ORF">AAFC00_004738</name>
</gene>
<dbReference type="InterPro" id="IPR036167">
    <property type="entry name" value="tRNA_intron_Endo_cat-like_sf"/>
</dbReference>
<comment type="caution">
    <text evidence="5">The sequence shown here is derived from an EMBL/GenBank/DDBJ whole genome shotgun (WGS) entry which is preliminary data.</text>
</comment>
<dbReference type="EMBL" id="JBFMKM010000016">
    <property type="protein sequence ID" value="KAL1297162.1"/>
    <property type="molecule type" value="Genomic_DNA"/>
</dbReference>
<proteinExistence type="inferred from homology"/>
<dbReference type="InterPro" id="IPR042777">
    <property type="entry name" value="Sen15_fungi"/>
</dbReference>
<dbReference type="InterPro" id="IPR018593">
    <property type="entry name" value="tRNA-endonuc_su_Sen15"/>
</dbReference>
<keyword evidence="2" id="KW-0819">tRNA processing</keyword>
<keyword evidence="6" id="KW-1185">Reference proteome</keyword>
<feature type="compositionally biased region" description="Low complexity" evidence="3">
    <location>
        <begin position="1"/>
        <end position="20"/>
    </location>
</feature>
<dbReference type="Pfam" id="PF09631">
    <property type="entry name" value="Sen15"/>
    <property type="match status" value="1"/>
</dbReference>
<reference evidence="5 6" key="1">
    <citation type="submission" date="2024-07" db="EMBL/GenBank/DDBJ databases">
        <title>Draft sequence of the Neodothiora populina.</title>
        <authorList>
            <person name="Drown D.D."/>
            <person name="Schuette U.S."/>
            <person name="Buechlein A.B."/>
            <person name="Rusch D.R."/>
            <person name="Winton L.W."/>
            <person name="Adams G.A."/>
        </authorList>
    </citation>
    <scope>NUCLEOTIDE SEQUENCE [LARGE SCALE GENOMIC DNA]</scope>
    <source>
        <strain evidence="5 6">CPC 39397</strain>
    </source>
</reference>
<accession>A0ABR3P304</accession>
<feature type="compositionally biased region" description="Acidic residues" evidence="3">
    <location>
        <begin position="178"/>
        <end position="188"/>
    </location>
</feature>
<protein>
    <recommendedName>
        <fullName evidence="4">tRNA-splicing endonuclease subunit Sen15 domain-containing protein</fullName>
    </recommendedName>
</protein>
<dbReference type="Gene3D" id="3.40.1350.10">
    <property type="match status" value="1"/>
</dbReference>
<evidence type="ECO:0000256" key="1">
    <source>
        <dbReference type="ARBA" id="ARBA00006091"/>
    </source>
</evidence>
<feature type="compositionally biased region" description="Low complexity" evidence="3">
    <location>
        <begin position="40"/>
        <end position="49"/>
    </location>
</feature>
<name>A0ABR3P304_9PEZI</name>
<organism evidence="5 6">
    <name type="scientific">Neodothiora populina</name>
    <dbReference type="NCBI Taxonomy" id="2781224"/>
    <lineage>
        <taxon>Eukaryota</taxon>
        <taxon>Fungi</taxon>
        <taxon>Dikarya</taxon>
        <taxon>Ascomycota</taxon>
        <taxon>Pezizomycotina</taxon>
        <taxon>Dothideomycetes</taxon>
        <taxon>Dothideomycetidae</taxon>
        <taxon>Dothideales</taxon>
        <taxon>Dothioraceae</taxon>
        <taxon>Neodothiora</taxon>
    </lineage>
</organism>
<evidence type="ECO:0000256" key="2">
    <source>
        <dbReference type="ARBA" id="ARBA00022694"/>
    </source>
</evidence>
<dbReference type="InterPro" id="IPR011856">
    <property type="entry name" value="tRNA_endonuc-like_dom_sf"/>
</dbReference>
<evidence type="ECO:0000313" key="5">
    <source>
        <dbReference type="EMBL" id="KAL1297162.1"/>
    </source>
</evidence>
<dbReference type="GeneID" id="95978438"/>
<dbReference type="PANTHER" id="PTHR28518:SF1">
    <property type="entry name" value="TRNA-SPLICING ENDONUCLEASE SUBUNIT SEN15"/>
    <property type="match status" value="1"/>
</dbReference>
<feature type="region of interest" description="Disordered" evidence="3">
    <location>
        <begin position="174"/>
        <end position="194"/>
    </location>
</feature>
<dbReference type="RefSeq" id="XP_069196844.1">
    <property type="nucleotide sequence ID" value="XM_069348192.1"/>
</dbReference>
<dbReference type="SUPFAM" id="SSF53032">
    <property type="entry name" value="tRNA-intron endonuclease catalytic domain-like"/>
    <property type="match status" value="1"/>
</dbReference>